<dbReference type="EMBL" id="CADCXN010000069">
    <property type="protein sequence ID" value="CAA9891412.1"/>
    <property type="molecule type" value="Genomic_DNA"/>
</dbReference>
<sequence length="398" mass="43998">MRILFINSLYPPYIGGGAEITLANLVKGLLQRGHEAAVLSTHGGRGLKTSIINGIKIYRSGIRNIYWHHSSSTSPSWKRLLWHALDSYNCLAGNDVRLIINEFRPEIISCHNLSGFSAAAWSVAVKAKVPVVQVLHDYYSICPKSTMFNDGRNCEKPCVDCTILRLPHAHASSKLNAVVGVSHAVLDRHLQARLFTDVPIKKVIHNGRTLKGANPALRNQDMLTFGFIGALTIVKGIVQLAEAFIRIAAQCNRAVRLLIGGSGTDDYVAELKRRYASDRIIFLGQVEPAAFFNQIDVTVVSSIWHEPLGMVVAESLGFSVPVIGTKRGGIPEMIQHEKNGLIYDPDKPYALDAAMLRIIEEPTLLAEMRKKAAPSASNFLNEDRMIMQHERLYKEISG</sequence>
<dbReference type="Pfam" id="PF13439">
    <property type="entry name" value="Glyco_transf_4"/>
    <property type="match status" value="1"/>
</dbReference>
<dbReference type="RefSeq" id="WP_174626276.1">
    <property type="nucleotide sequence ID" value="NZ_CADCXN010000069.1"/>
</dbReference>
<dbReference type="AlphaFoldDB" id="A0A8S0X8R2"/>
<feature type="domain" description="Glycosyltransferase subfamily 4-like N-terminal" evidence="2">
    <location>
        <begin position="16"/>
        <end position="207"/>
    </location>
</feature>
<name>A0A8S0X8R2_9GAMM</name>
<reference evidence="3 4" key="1">
    <citation type="submission" date="2020-02" db="EMBL/GenBank/DDBJ databases">
        <authorList>
            <person name="Hogendoorn C."/>
        </authorList>
    </citation>
    <scope>NUCLEOTIDE SEQUENCE [LARGE SCALE GENOMIC DNA]</scope>
    <source>
        <strain evidence="3">METHB21</strain>
    </source>
</reference>
<dbReference type="GO" id="GO:0016757">
    <property type="term" value="F:glycosyltransferase activity"/>
    <property type="evidence" value="ECO:0007669"/>
    <property type="project" value="InterPro"/>
</dbReference>
<gene>
    <name evidence="3" type="ORF">METHB2_40112</name>
</gene>
<dbReference type="Gene3D" id="3.40.50.2000">
    <property type="entry name" value="Glycogen Phosphorylase B"/>
    <property type="match status" value="2"/>
</dbReference>
<evidence type="ECO:0008006" key="5">
    <source>
        <dbReference type="Google" id="ProtNLM"/>
    </source>
</evidence>
<organism evidence="3 4">
    <name type="scientific">Candidatus Methylobacter favarea</name>
    <dbReference type="NCBI Taxonomy" id="2707345"/>
    <lineage>
        <taxon>Bacteria</taxon>
        <taxon>Pseudomonadati</taxon>
        <taxon>Pseudomonadota</taxon>
        <taxon>Gammaproteobacteria</taxon>
        <taxon>Methylococcales</taxon>
        <taxon>Methylococcaceae</taxon>
        <taxon>Methylobacter</taxon>
    </lineage>
</organism>
<protein>
    <recommendedName>
        <fullName evidence="5">Glycosyltransferase</fullName>
    </recommendedName>
</protein>
<dbReference type="PANTHER" id="PTHR12526">
    <property type="entry name" value="GLYCOSYLTRANSFERASE"/>
    <property type="match status" value="1"/>
</dbReference>
<accession>A0A8S0X8R2</accession>
<dbReference type="InterPro" id="IPR001296">
    <property type="entry name" value="Glyco_trans_1"/>
</dbReference>
<dbReference type="PANTHER" id="PTHR12526:SF630">
    <property type="entry name" value="GLYCOSYLTRANSFERASE"/>
    <property type="match status" value="1"/>
</dbReference>
<keyword evidence="4" id="KW-1185">Reference proteome</keyword>
<proteinExistence type="predicted"/>
<dbReference type="SUPFAM" id="SSF53756">
    <property type="entry name" value="UDP-Glycosyltransferase/glycogen phosphorylase"/>
    <property type="match status" value="1"/>
</dbReference>
<feature type="domain" description="Glycosyl transferase family 1" evidence="1">
    <location>
        <begin position="219"/>
        <end position="372"/>
    </location>
</feature>
<evidence type="ECO:0000259" key="1">
    <source>
        <dbReference type="Pfam" id="PF00534"/>
    </source>
</evidence>
<evidence type="ECO:0000259" key="2">
    <source>
        <dbReference type="Pfam" id="PF13439"/>
    </source>
</evidence>
<dbReference type="Pfam" id="PF00534">
    <property type="entry name" value="Glycos_transf_1"/>
    <property type="match status" value="1"/>
</dbReference>
<dbReference type="InterPro" id="IPR028098">
    <property type="entry name" value="Glyco_trans_4-like_N"/>
</dbReference>
<dbReference type="Proteomes" id="UP000494216">
    <property type="component" value="Unassembled WGS sequence"/>
</dbReference>
<dbReference type="CDD" id="cd03823">
    <property type="entry name" value="GT4_ExpE7-like"/>
    <property type="match status" value="1"/>
</dbReference>
<dbReference type="GO" id="GO:1901135">
    <property type="term" value="P:carbohydrate derivative metabolic process"/>
    <property type="evidence" value="ECO:0007669"/>
    <property type="project" value="UniProtKB-ARBA"/>
</dbReference>
<comment type="caution">
    <text evidence="3">The sequence shown here is derived from an EMBL/GenBank/DDBJ whole genome shotgun (WGS) entry which is preliminary data.</text>
</comment>
<evidence type="ECO:0000313" key="4">
    <source>
        <dbReference type="Proteomes" id="UP000494216"/>
    </source>
</evidence>
<evidence type="ECO:0000313" key="3">
    <source>
        <dbReference type="EMBL" id="CAA9891412.1"/>
    </source>
</evidence>